<evidence type="ECO:0000313" key="3">
    <source>
        <dbReference type="EMBL" id="UQF80054.1"/>
    </source>
</evidence>
<dbReference type="KEGG" id="agh:M3I41_01895"/>
<organism evidence="3 4">
    <name type="scientific">Actinomyces graevenitzii</name>
    <dbReference type="NCBI Taxonomy" id="55565"/>
    <lineage>
        <taxon>Bacteria</taxon>
        <taxon>Bacillati</taxon>
        <taxon>Actinomycetota</taxon>
        <taxon>Actinomycetes</taxon>
        <taxon>Actinomycetales</taxon>
        <taxon>Actinomycetaceae</taxon>
        <taxon>Actinomyces</taxon>
    </lineage>
</organism>
<dbReference type="AlphaFoldDB" id="A0A9E7DCL1"/>
<dbReference type="Proteomes" id="UP000830236">
    <property type="component" value="Chromosome"/>
</dbReference>
<proteinExistence type="predicted"/>
<dbReference type="InterPro" id="IPR046253">
    <property type="entry name" value="DUF6286"/>
</dbReference>
<gene>
    <name evidence="3" type="ORF">M3I41_01895</name>
</gene>
<feature type="transmembrane region" description="Helical" evidence="1">
    <location>
        <begin position="64"/>
        <end position="85"/>
    </location>
</feature>
<keyword evidence="1" id="KW-0812">Transmembrane</keyword>
<name>A0A9E7DCL1_9ACTO</name>
<evidence type="ECO:0000313" key="4">
    <source>
        <dbReference type="Proteomes" id="UP000830236"/>
    </source>
</evidence>
<evidence type="ECO:0000256" key="1">
    <source>
        <dbReference type="SAM" id="Phobius"/>
    </source>
</evidence>
<dbReference type="EMBL" id="CP097095">
    <property type="protein sequence ID" value="UQF80054.1"/>
    <property type="molecule type" value="Genomic_DNA"/>
</dbReference>
<reference evidence="3" key="1">
    <citation type="submission" date="2022-05" db="EMBL/GenBank/DDBJ databases">
        <title>Using nanopore sequencing to obtain complete genomes from saliva samples.</title>
        <authorList>
            <person name="Baker J.L."/>
        </authorList>
    </citation>
    <scope>NUCLEOTIDE SEQUENCE</scope>
    <source>
        <strain evidence="3">JCVI-JB-Ag32</strain>
    </source>
</reference>
<keyword evidence="1" id="KW-0472">Membrane</keyword>
<keyword evidence="1" id="KW-1133">Transmembrane helix</keyword>
<protein>
    <submittedName>
        <fullName evidence="3">Alkaline shock response membrane anchor protein AmaP</fullName>
    </submittedName>
</protein>
<sequence length="181" mass="19321">MRKVPKLIRRPSRSGSSVVLALLLLAGGSLGAWLTGQRLITGYWPRHALHALEAIKSTSLSSTAALIAAGVVAACGLIMIIAALWPGRPERVEILPDDIPGQTAVRRRDLAKLVRLQVEQLGGANSVSATARRSRVNVVVHSVLDELEPVQQAAQKQTDQALQMLAPVGIKGSRVRVKHAS</sequence>
<dbReference type="Pfam" id="PF19803">
    <property type="entry name" value="DUF6286"/>
    <property type="match status" value="1"/>
</dbReference>
<evidence type="ECO:0000259" key="2">
    <source>
        <dbReference type="Pfam" id="PF19803"/>
    </source>
</evidence>
<accession>A0A9E7DCL1</accession>
<feature type="domain" description="DUF6286" evidence="2">
    <location>
        <begin position="74"/>
        <end position="178"/>
    </location>
</feature>